<evidence type="ECO:0000259" key="2">
    <source>
        <dbReference type="Pfam" id="PF24747"/>
    </source>
</evidence>
<gene>
    <name evidence="3" type="ORF">VNO78_21095</name>
</gene>
<evidence type="ECO:0000313" key="4">
    <source>
        <dbReference type="Proteomes" id="UP001386955"/>
    </source>
</evidence>
<dbReference type="InterPro" id="IPR055281">
    <property type="entry name" value="GIR1-2/SIED1"/>
</dbReference>
<keyword evidence="4" id="KW-1185">Reference proteome</keyword>
<dbReference type="EMBL" id="JAYMYS010000005">
    <property type="protein sequence ID" value="KAK7392651.1"/>
    <property type="molecule type" value="Genomic_DNA"/>
</dbReference>
<accession>A0AAN9SB48</accession>
<dbReference type="InterPro" id="IPR056440">
    <property type="entry name" value="Zn-ribbon_GIR1"/>
</dbReference>
<dbReference type="AlphaFoldDB" id="A0AAN9SB48"/>
<dbReference type="Pfam" id="PF24747">
    <property type="entry name" value="Zn-ribbon_GIR1"/>
    <property type="match status" value="1"/>
</dbReference>
<reference evidence="3 4" key="1">
    <citation type="submission" date="2024-01" db="EMBL/GenBank/DDBJ databases">
        <title>The genomes of 5 underutilized Papilionoideae crops provide insights into root nodulation and disease resistanc.</title>
        <authorList>
            <person name="Jiang F."/>
        </authorList>
    </citation>
    <scope>NUCLEOTIDE SEQUENCE [LARGE SCALE GENOMIC DNA]</scope>
    <source>
        <strain evidence="3">DUOXIRENSHENG_FW03</strain>
        <tissue evidence="3">Leaves</tissue>
    </source>
</reference>
<sequence>MSHRNDNAPKPELNLNLASARVVNPRPEPPAQSIVLSPPSPASSCVSSEVNQDDHNNNFPAFSTNPEADSLVVVGCYNCFMYVMISENNLRCPQCKKTALVHFLKEDDNNGIKRE</sequence>
<organism evidence="3 4">
    <name type="scientific">Psophocarpus tetragonolobus</name>
    <name type="common">Winged bean</name>
    <name type="synonym">Dolichos tetragonolobus</name>
    <dbReference type="NCBI Taxonomy" id="3891"/>
    <lineage>
        <taxon>Eukaryota</taxon>
        <taxon>Viridiplantae</taxon>
        <taxon>Streptophyta</taxon>
        <taxon>Embryophyta</taxon>
        <taxon>Tracheophyta</taxon>
        <taxon>Spermatophyta</taxon>
        <taxon>Magnoliopsida</taxon>
        <taxon>eudicotyledons</taxon>
        <taxon>Gunneridae</taxon>
        <taxon>Pentapetalae</taxon>
        <taxon>rosids</taxon>
        <taxon>fabids</taxon>
        <taxon>Fabales</taxon>
        <taxon>Fabaceae</taxon>
        <taxon>Papilionoideae</taxon>
        <taxon>50 kb inversion clade</taxon>
        <taxon>NPAAA clade</taxon>
        <taxon>indigoferoid/millettioid clade</taxon>
        <taxon>Phaseoleae</taxon>
        <taxon>Psophocarpus</taxon>
    </lineage>
</organism>
<evidence type="ECO:0000313" key="3">
    <source>
        <dbReference type="EMBL" id="KAK7392651.1"/>
    </source>
</evidence>
<dbReference type="PANTHER" id="PTHR33177">
    <property type="entry name" value="PUTATIVE-RELATED"/>
    <property type="match status" value="1"/>
</dbReference>
<comment type="caution">
    <text evidence="3">The sequence shown here is derived from an EMBL/GenBank/DDBJ whole genome shotgun (WGS) entry which is preliminary data.</text>
</comment>
<feature type="region of interest" description="Disordered" evidence="1">
    <location>
        <begin position="1"/>
        <end position="65"/>
    </location>
</feature>
<feature type="domain" description="GIR1-like zinc ribbon" evidence="2">
    <location>
        <begin position="70"/>
        <end position="105"/>
    </location>
</feature>
<dbReference type="PANTHER" id="PTHR33177:SF74">
    <property type="entry name" value="PROTEIN GL2-INTERACTING REPRESSOR 1"/>
    <property type="match status" value="1"/>
</dbReference>
<dbReference type="Proteomes" id="UP001386955">
    <property type="component" value="Unassembled WGS sequence"/>
</dbReference>
<protein>
    <recommendedName>
        <fullName evidence="2">GIR1-like zinc ribbon domain-containing protein</fullName>
    </recommendedName>
</protein>
<evidence type="ECO:0000256" key="1">
    <source>
        <dbReference type="SAM" id="MobiDB-lite"/>
    </source>
</evidence>
<name>A0AAN9SB48_PSOTE</name>
<proteinExistence type="predicted"/>